<dbReference type="OrthoDB" id="1116010at2"/>
<organism evidence="1 2">
    <name type="scientific">Williamwhitmania taraxaci</name>
    <dbReference type="NCBI Taxonomy" id="1640674"/>
    <lineage>
        <taxon>Bacteria</taxon>
        <taxon>Pseudomonadati</taxon>
        <taxon>Bacteroidota</taxon>
        <taxon>Bacteroidia</taxon>
        <taxon>Bacteroidales</taxon>
        <taxon>Williamwhitmaniaceae</taxon>
        <taxon>Williamwhitmania</taxon>
    </lineage>
</organism>
<evidence type="ECO:0000313" key="1">
    <source>
        <dbReference type="EMBL" id="SDB90395.1"/>
    </source>
</evidence>
<reference evidence="1 2" key="1">
    <citation type="submission" date="2016-09" db="EMBL/GenBank/DDBJ databases">
        <authorList>
            <person name="Capua I."/>
            <person name="De Benedictis P."/>
            <person name="Joannis T."/>
            <person name="Lombin L.H."/>
            <person name="Cattoli G."/>
        </authorList>
    </citation>
    <scope>NUCLEOTIDE SEQUENCE [LARGE SCALE GENOMIC DNA]</scope>
    <source>
        <strain evidence="1 2">A7P-90m</strain>
    </source>
</reference>
<dbReference type="STRING" id="1640674.SAMN05216323_100819"/>
<sequence length="269" mass="29584">MLHVGRVRIALITVLVVGVLCNRGMAQHYYETSEPPTIVADIMDNCYVVEGSRVSKLDSTLLLKSRYSSSYGAIAQIDASDPFKLLLFQKDFYRITFLDNALALLGESLFLPDAGANSPLLACNMADGGYWVFDGIQTKLLFYRSGPNSSFSSNDLSVLLGDVMPSQLQSSNGLVFLGIPNKGIAVFDKFGGYKHLIAIPEASENFVAQFGKIYFSDGNKDVCSVNATGLGDKHIVLKKTFDYQRFAVGKKYLFFVNGNRVFTSPFLDD</sequence>
<gene>
    <name evidence="1" type="ORF">SAMN05216323_100819</name>
</gene>
<dbReference type="AlphaFoldDB" id="A0A1G6H8W6"/>
<dbReference type="RefSeq" id="WP_092435858.1">
    <property type="nucleotide sequence ID" value="NZ_FMYP01000008.1"/>
</dbReference>
<dbReference type="Proteomes" id="UP000199452">
    <property type="component" value="Unassembled WGS sequence"/>
</dbReference>
<evidence type="ECO:0000313" key="2">
    <source>
        <dbReference type="Proteomes" id="UP000199452"/>
    </source>
</evidence>
<protein>
    <submittedName>
        <fullName evidence="1">Uncharacterized protein</fullName>
    </submittedName>
</protein>
<accession>A0A1G6H8W6</accession>
<dbReference type="EMBL" id="FMYP01000008">
    <property type="protein sequence ID" value="SDB90395.1"/>
    <property type="molecule type" value="Genomic_DNA"/>
</dbReference>
<proteinExistence type="predicted"/>
<keyword evidence="2" id="KW-1185">Reference proteome</keyword>
<name>A0A1G6H8W6_9BACT</name>